<dbReference type="AlphaFoldDB" id="A0AAN8I2D9"/>
<proteinExistence type="predicted"/>
<feature type="region of interest" description="Disordered" evidence="1">
    <location>
        <begin position="216"/>
        <end position="235"/>
    </location>
</feature>
<sequence length="235" mass="27510">MEKLTSKLSAANLRSAHPRSSLRNDHFLTHLPLAPTKKKYSMTSLPRVKTKMTQRGSRFRCRRRDNLLPLIDLGTRGDAEGTPFWVKDEIAALQRLAEAKHKSQINVPHLLAAKCEGQESWSWVPHGFVCMILMQYCPGQPLDVQNFYSRPVQERDVIRESFKATLHYIVDFEASEPNDIPYEDEFNDLLEYYLWGLAGWQWRDNRLYKSFLCEENERPGEPWEDNTEEHAERDD</sequence>
<accession>A0AAN8I2D9</accession>
<dbReference type="EMBL" id="JAKLMC020000047">
    <property type="protein sequence ID" value="KAK5948484.1"/>
    <property type="molecule type" value="Genomic_DNA"/>
</dbReference>
<keyword evidence="3" id="KW-1185">Reference proteome</keyword>
<name>A0AAN8I2D9_9EURO</name>
<organism evidence="2 3">
    <name type="scientific">Knufia fluminis</name>
    <dbReference type="NCBI Taxonomy" id="191047"/>
    <lineage>
        <taxon>Eukaryota</taxon>
        <taxon>Fungi</taxon>
        <taxon>Dikarya</taxon>
        <taxon>Ascomycota</taxon>
        <taxon>Pezizomycotina</taxon>
        <taxon>Eurotiomycetes</taxon>
        <taxon>Chaetothyriomycetidae</taxon>
        <taxon>Chaetothyriales</taxon>
        <taxon>Trichomeriaceae</taxon>
        <taxon>Knufia</taxon>
    </lineage>
</organism>
<evidence type="ECO:0000256" key="1">
    <source>
        <dbReference type="SAM" id="MobiDB-lite"/>
    </source>
</evidence>
<feature type="region of interest" description="Disordered" evidence="1">
    <location>
        <begin position="1"/>
        <end position="28"/>
    </location>
</feature>
<evidence type="ECO:0000313" key="3">
    <source>
        <dbReference type="Proteomes" id="UP001316803"/>
    </source>
</evidence>
<protein>
    <submittedName>
        <fullName evidence="2">Uncharacterized protein</fullName>
    </submittedName>
</protein>
<reference evidence="2 3" key="1">
    <citation type="submission" date="2022-12" db="EMBL/GenBank/DDBJ databases">
        <title>Genomic features and morphological characterization of a novel Knufia sp. strain isolated from spacecraft assembly facility.</title>
        <authorList>
            <person name="Teixeira M."/>
            <person name="Chander A.M."/>
            <person name="Stajich J.E."/>
            <person name="Venkateswaran K."/>
        </authorList>
    </citation>
    <scope>NUCLEOTIDE SEQUENCE [LARGE SCALE GENOMIC DNA]</scope>
    <source>
        <strain evidence="2 3">FJI-L2-BK-P2</strain>
    </source>
</reference>
<comment type="caution">
    <text evidence="2">The sequence shown here is derived from an EMBL/GenBank/DDBJ whole genome shotgun (WGS) entry which is preliminary data.</text>
</comment>
<evidence type="ECO:0000313" key="2">
    <source>
        <dbReference type="EMBL" id="KAK5948484.1"/>
    </source>
</evidence>
<dbReference type="Proteomes" id="UP001316803">
    <property type="component" value="Unassembled WGS sequence"/>
</dbReference>
<gene>
    <name evidence="2" type="ORF">OHC33_010518</name>
</gene>